<dbReference type="AlphaFoldDB" id="A0A4Q0Y179"/>
<organism evidence="1 2">
    <name type="scientific">Halarcobacter anaerophilus</name>
    <dbReference type="NCBI Taxonomy" id="877500"/>
    <lineage>
        <taxon>Bacteria</taxon>
        <taxon>Pseudomonadati</taxon>
        <taxon>Campylobacterota</taxon>
        <taxon>Epsilonproteobacteria</taxon>
        <taxon>Campylobacterales</taxon>
        <taxon>Arcobacteraceae</taxon>
        <taxon>Halarcobacter</taxon>
    </lineage>
</organism>
<dbReference type="RefSeq" id="WP_129081881.1">
    <property type="nucleotide sequence ID" value="NZ_CP041070.1"/>
</dbReference>
<name>A0A4Q0Y179_9BACT</name>
<evidence type="ECO:0000313" key="2">
    <source>
        <dbReference type="Proteomes" id="UP000290191"/>
    </source>
</evidence>
<sequence>MQNIIISDIFGRTKELEEFSSNFNLPTEIHDPYSAKYMSFSSEKEAYNYFLEKVTLNKYAETLLNRIQSIESPVNLIGFSIGASAIWKISDIINLNVKSAYCYYGSQIRNHLDIEPLFPICLTFPSSEIHFSVNELMDKLANKNNVTIRQVPFLHGFMNHHSVNFNKKGYEQEISVLSEMSFNKFKKIYSDDIINNDYQD</sequence>
<comment type="caution">
    <text evidence="1">The sequence shown here is derived from an EMBL/GenBank/DDBJ whole genome shotgun (WGS) entry which is preliminary data.</text>
</comment>
<proteinExistence type="predicted"/>
<evidence type="ECO:0000313" key="1">
    <source>
        <dbReference type="EMBL" id="RXJ63383.1"/>
    </source>
</evidence>
<accession>A0A4Q0Y179</accession>
<keyword evidence="2" id="KW-1185">Reference proteome</keyword>
<dbReference type="OrthoDB" id="115291at2"/>
<evidence type="ECO:0008006" key="3">
    <source>
        <dbReference type="Google" id="ProtNLM"/>
    </source>
</evidence>
<reference evidence="1 2" key="1">
    <citation type="submission" date="2017-10" db="EMBL/GenBank/DDBJ databases">
        <title>Genomics of the genus Arcobacter.</title>
        <authorList>
            <person name="Perez-Cataluna A."/>
            <person name="Figueras M.J."/>
        </authorList>
    </citation>
    <scope>NUCLEOTIDE SEQUENCE [LARGE SCALE GENOMIC DNA]</scope>
    <source>
        <strain evidence="1 2">DSM 24636</strain>
    </source>
</reference>
<dbReference type="Proteomes" id="UP000290191">
    <property type="component" value="Unassembled WGS sequence"/>
</dbReference>
<protein>
    <recommendedName>
        <fullName evidence="3">Dienelactone hydrolase domain-containing protein</fullName>
    </recommendedName>
</protein>
<dbReference type="EMBL" id="PDKO01000004">
    <property type="protein sequence ID" value="RXJ63383.1"/>
    <property type="molecule type" value="Genomic_DNA"/>
</dbReference>
<gene>
    <name evidence="1" type="ORF">CRV06_06825</name>
</gene>